<reference evidence="2 3" key="1">
    <citation type="submission" date="2022-03" db="EMBL/GenBank/DDBJ databases">
        <title>Genomic Encyclopedia of Type Strains, Phase III (KMG-III): the genomes of soil and plant-associated and newly described type strains.</title>
        <authorList>
            <person name="Whitman W."/>
        </authorList>
    </citation>
    <scope>NUCLEOTIDE SEQUENCE [LARGE SCALE GENOMIC DNA]</scope>
    <source>
        <strain evidence="2 3">BSker1</strain>
    </source>
</reference>
<dbReference type="InterPro" id="IPR029058">
    <property type="entry name" value="AB_hydrolase_fold"/>
</dbReference>
<dbReference type="InterPro" id="IPR050266">
    <property type="entry name" value="AB_hydrolase_sf"/>
</dbReference>
<dbReference type="Gene3D" id="3.40.50.1820">
    <property type="entry name" value="alpha/beta hydrolase"/>
    <property type="match status" value="1"/>
</dbReference>
<dbReference type="InterPro" id="IPR000073">
    <property type="entry name" value="AB_hydrolase_1"/>
</dbReference>
<protein>
    <submittedName>
        <fullName evidence="2">Pimeloyl-ACP methyl ester carboxylesterase</fullName>
    </submittedName>
</protein>
<evidence type="ECO:0000259" key="1">
    <source>
        <dbReference type="Pfam" id="PF00561"/>
    </source>
</evidence>
<evidence type="ECO:0000313" key="2">
    <source>
        <dbReference type="EMBL" id="MCP1726369.1"/>
    </source>
</evidence>
<name>A0ABT1G4Z5_9GAMM</name>
<sequence>MKPSEWYQQHGFRDIDGHRVFVHEQGEGPVLLCLHGMAGASWSWHKLVEPLSRQFRMVIPDLLGFGYSDRPKDARYSVVAHTDRLESLMAELSVERFHVLGQGIGAMAGIELMARAEGRLREGRDPRIDPASLFLVNPPLFAEFSQRPRVERLLAMQFGELFQYLGTKKLFWDYLNDLSGPYSRPTPTEVNRLWRMMTRDGGRRVWSAHARYHQELMRRGKRWIRGLQETQRPFQVVAGPEDPIAGHRMEAAFRRALPEQRRTMVGKLGHAPNFEAPDKLLPLIEEFHEEIQP</sequence>
<dbReference type="RefSeq" id="WP_253444546.1">
    <property type="nucleotide sequence ID" value="NZ_JALJYF010000001.1"/>
</dbReference>
<dbReference type="Proteomes" id="UP001523550">
    <property type="component" value="Unassembled WGS sequence"/>
</dbReference>
<dbReference type="Pfam" id="PF00561">
    <property type="entry name" value="Abhydrolase_1"/>
    <property type="match status" value="1"/>
</dbReference>
<organism evidence="2 3">
    <name type="scientific">Natronospira proteinivora</name>
    <dbReference type="NCBI Taxonomy" id="1807133"/>
    <lineage>
        <taxon>Bacteria</taxon>
        <taxon>Pseudomonadati</taxon>
        <taxon>Pseudomonadota</taxon>
        <taxon>Gammaproteobacteria</taxon>
        <taxon>Natronospirales</taxon>
        <taxon>Natronospiraceae</taxon>
        <taxon>Natronospira</taxon>
    </lineage>
</organism>
<comment type="caution">
    <text evidence="2">The sequence shown here is derived from an EMBL/GenBank/DDBJ whole genome shotgun (WGS) entry which is preliminary data.</text>
</comment>
<dbReference type="PANTHER" id="PTHR43798">
    <property type="entry name" value="MONOACYLGLYCEROL LIPASE"/>
    <property type="match status" value="1"/>
</dbReference>
<keyword evidence="3" id="KW-1185">Reference proteome</keyword>
<accession>A0ABT1G4Z5</accession>
<evidence type="ECO:0000313" key="3">
    <source>
        <dbReference type="Proteomes" id="UP001523550"/>
    </source>
</evidence>
<dbReference type="EMBL" id="JALJYF010000001">
    <property type="protein sequence ID" value="MCP1726369.1"/>
    <property type="molecule type" value="Genomic_DNA"/>
</dbReference>
<feature type="domain" description="AB hydrolase-1" evidence="1">
    <location>
        <begin position="29"/>
        <end position="116"/>
    </location>
</feature>
<proteinExistence type="predicted"/>
<dbReference type="PANTHER" id="PTHR43798:SF33">
    <property type="entry name" value="HYDROLASE, PUTATIVE (AFU_ORTHOLOGUE AFUA_2G14860)-RELATED"/>
    <property type="match status" value="1"/>
</dbReference>
<gene>
    <name evidence="2" type="ORF">J2T60_000334</name>
</gene>
<dbReference type="SUPFAM" id="SSF53474">
    <property type="entry name" value="alpha/beta-Hydrolases"/>
    <property type="match status" value="1"/>
</dbReference>